<evidence type="ECO:0000259" key="18">
    <source>
        <dbReference type="Pfam" id="PF00905"/>
    </source>
</evidence>
<dbReference type="GO" id="GO:0008658">
    <property type="term" value="F:penicillin binding"/>
    <property type="evidence" value="ECO:0007669"/>
    <property type="project" value="InterPro"/>
</dbReference>
<comment type="catalytic activity">
    <reaction evidence="15">
        <text>Preferential cleavage: (Ac)2-L-Lys-D-Ala-|-D-Ala. Also transpeptidation of peptidyl-alanyl moieties that are N-acyl substituents of D-alanine.</text>
        <dbReference type="EC" id="3.4.16.4"/>
    </reaction>
</comment>
<evidence type="ECO:0000313" key="21">
    <source>
        <dbReference type="Proteomes" id="UP000321157"/>
    </source>
</evidence>
<keyword evidence="17" id="KW-0812">Transmembrane</keyword>
<feature type="domain" description="Penicillin-binding protein transpeptidase" evidence="18">
    <location>
        <begin position="329"/>
        <end position="594"/>
    </location>
</feature>
<dbReference type="SUPFAM" id="SSF56601">
    <property type="entry name" value="beta-lactamase/transpeptidase-like"/>
    <property type="match status" value="1"/>
</dbReference>
<evidence type="ECO:0000256" key="4">
    <source>
        <dbReference type="ARBA" id="ARBA00022475"/>
    </source>
</evidence>
<accession>A0A511V8P1</accession>
<evidence type="ECO:0000256" key="9">
    <source>
        <dbReference type="ARBA" id="ARBA00022801"/>
    </source>
</evidence>
<keyword evidence="12 17" id="KW-0472">Membrane</keyword>
<dbReference type="RefSeq" id="WP_146810803.1">
    <property type="nucleotide sequence ID" value="NZ_BJXX01000125.1"/>
</dbReference>
<dbReference type="GO" id="GO:0071555">
    <property type="term" value="P:cell wall organization"/>
    <property type="evidence" value="ECO:0007669"/>
    <property type="project" value="UniProtKB-KW"/>
</dbReference>
<keyword evidence="11" id="KW-0573">Peptidoglycan synthesis</keyword>
<evidence type="ECO:0000256" key="11">
    <source>
        <dbReference type="ARBA" id="ARBA00022984"/>
    </source>
</evidence>
<dbReference type="InterPro" id="IPR012338">
    <property type="entry name" value="Beta-lactam/transpept-like"/>
</dbReference>
<dbReference type="GO" id="GO:0009002">
    <property type="term" value="F:serine-type D-Ala-D-Ala carboxypeptidase activity"/>
    <property type="evidence" value="ECO:0007669"/>
    <property type="project" value="UniProtKB-EC"/>
</dbReference>
<dbReference type="AlphaFoldDB" id="A0A511V8P1"/>
<dbReference type="OrthoDB" id="9766909at2"/>
<comment type="subcellular location">
    <subcellularLocation>
        <location evidence="1">Cell membrane</location>
    </subcellularLocation>
</comment>
<keyword evidence="6" id="KW-0645">Protease</keyword>
<keyword evidence="21" id="KW-1185">Reference proteome</keyword>
<evidence type="ECO:0000259" key="19">
    <source>
        <dbReference type="Pfam" id="PF00912"/>
    </source>
</evidence>
<dbReference type="InterPro" id="IPR001460">
    <property type="entry name" value="PCN-bd_Tpept"/>
</dbReference>
<name>A0A511V8P1_9BACL</name>
<keyword evidence="14" id="KW-0961">Cell wall biogenesis/degradation</keyword>
<evidence type="ECO:0000256" key="6">
    <source>
        <dbReference type="ARBA" id="ARBA00022670"/>
    </source>
</evidence>
<dbReference type="PANTHER" id="PTHR32282">
    <property type="entry name" value="BINDING PROTEIN TRANSPEPTIDASE, PUTATIVE-RELATED"/>
    <property type="match status" value="1"/>
</dbReference>
<keyword evidence="8" id="KW-0808">Transferase</keyword>
<evidence type="ECO:0000313" key="20">
    <source>
        <dbReference type="EMBL" id="GEN35306.1"/>
    </source>
</evidence>
<dbReference type="InterPro" id="IPR050396">
    <property type="entry name" value="Glycosyltr_51/Transpeptidase"/>
</dbReference>
<keyword evidence="10" id="KW-0133">Cell shape</keyword>
<organism evidence="20 21">
    <name type="scientific">Aneurinibacillus danicus</name>
    <dbReference type="NCBI Taxonomy" id="267746"/>
    <lineage>
        <taxon>Bacteria</taxon>
        <taxon>Bacillati</taxon>
        <taxon>Bacillota</taxon>
        <taxon>Bacilli</taxon>
        <taxon>Bacillales</taxon>
        <taxon>Paenibacillaceae</taxon>
        <taxon>Aneurinibacillus group</taxon>
        <taxon>Aneurinibacillus</taxon>
    </lineage>
</organism>
<dbReference type="GO" id="GO:0005886">
    <property type="term" value="C:plasma membrane"/>
    <property type="evidence" value="ECO:0007669"/>
    <property type="project" value="UniProtKB-SubCell"/>
</dbReference>
<evidence type="ECO:0000256" key="13">
    <source>
        <dbReference type="ARBA" id="ARBA00023268"/>
    </source>
</evidence>
<keyword evidence="7" id="KW-0328">Glycosyltransferase</keyword>
<keyword evidence="13" id="KW-0511">Multifunctional enzyme</keyword>
<evidence type="ECO:0000256" key="17">
    <source>
        <dbReference type="SAM" id="Phobius"/>
    </source>
</evidence>
<dbReference type="GO" id="GO:0006508">
    <property type="term" value="P:proteolysis"/>
    <property type="evidence" value="ECO:0007669"/>
    <property type="project" value="UniProtKB-KW"/>
</dbReference>
<feature type="transmembrane region" description="Helical" evidence="17">
    <location>
        <begin position="20"/>
        <end position="41"/>
    </location>
</feature>
<dbReference type="Gene3D" id="3.40.710.10">
    <property type="entry name" value="DD-peptidase/beta-lactamase superfamily"/>
    <property type="match status" value="1"/>
</dbReference>
<dbReference type="GO" id="GO:0008955">
    <property type="term" value="F:peptidoglycan glycosyltransferase activity"/>
    <property type="evidence" value="ECO:0007669"/>
    <property type="project" value="UniProtKB-EC"/>
</dbReference>
<keyword evidence="9" id="KW-0378">Hydrolase</keyword>
<evidence type="ECO:0000256" key="7">
    <source>
        <dbReference type="ARBA" id="ARBA00022676"/>
    </source>
</evidence>
<reference evidence="20 21" key="1">
    <citation type="submission" date="2019-07" db="EMBL/GenBank/DDBJ databases">
        <title>Whole genome shotgun sequence of Aneurinibacillus danicus NBRC 102444.</title>
        <authorList>
            <person name="Hosoyama A."/>
            <person name="Uohara A."/>
            <person name="Ohji S."/>
            <person name="Ichikawa N."/>
        </authorList>
    </citation>
    <scope>NUCLEOTIDE SEQUENCE [LARGE SCALE GENOMIC DNA]</scope>
    <source>
        <strain evidence="20 21">NBRC 102444</strain>
    </source>
</reference>
<dbReference type="InterPro" id="IPR036950">
    <property type="entry name" value="PBP_transglycosylase"/>
</dbReference>
<evidence type="ECO:0000256" key="10">
    <source>
        <dbReference type="ARBA" id="ARBA00022960"/>
    </source>
</evidence>
<evidence type="ECO:0000256" key="15">
    <source>
        <dbReference type="ARBA" id="ARBA00034000"/>
    </source>
</evidence>
<dbReference type="InterPro" id="IPR001264">
    <property type="entry name" value="Glyco_trans_51"/>
</dbReference>
<evidence type="ECO:0000256" key="8">
    <source>
        <dbReference type="ARBA" id="ARBA00022679"/>
    </source>
</evidence>
<dbReference type="GO" id="GO:0030288">
    <property type="term" value="C:outer membrane-bounded periplasmic space"/>
    <property type="evidence" value="ECO:0007669"/>
    <property type="project" value="TreeGrafter"/>
</dbReference>
<comment type="caution">
    <text evidence="20">The sequence shown here is derived from an EMBL/GenBank/DDBJ whole genome shotgun (WGS) entry which is preliminary data.</text>
</comment>
<keyword evidence="4" id="KW-1003">Cell membrane</keyword>
<evidence type="ECO:0000256" key="16">
    <source>
        <dbReference type="ARBA" id="ARBA00049902"/>
    </source>
</evidence>
<keyword evidence="5" id="KW-0121">Carboxypeptidase</keyword>
<comment type="similarity">
    <text evidence="3">In the N-terminal section; belongs to the glycosyltransferase 51 family.</text>
</comment>
<dbReference type="GO" id="GO:0009252">
    <property type="term" value="P:peptidoglycan biosynthetic process"/>
    <property type="evidence" value="ECO:0007669"/>
    <property type="project" value="UniProtKB-KW"/>
</dbReference>
<keyword evidence="17" id="KW-1133">Transmembrane helix</keyword>
<feature type="domain" description="Glycosyl transferase family 51" evidence="19">
    <location>
        <begin position="62"/>
        <end position="237"/>
    </location>
</feature>
<comment type="catalytic activity">
    <reaction evidence="16">
        <text>[GlcNAc-(1-&gt;4)-Mur2Ac(oyl-L-Ala-gamma-D-Glu-L-Lys-D-Ala-D-Ala)](n)-di-trans,octa-cis-undecaprenyl diphosphate + beta-D-GlcNAc-(1-&gt;4)-Mur2Ac(oyl-L-Ala-gamma-D-Glu-L-Lys-D-Ala-D-Ala)-di-trans,octa-cis-undecaprenyl diphosphate = [GlcNAc-(1-&gt;4)-Mur2Ac(oyl-L-Ala-gamma-D-Glu-L-Lys-D-Ala-D-Ala)](n+1)-di-trans,octa-cis-undecaprenyl diphosphate + di-trans,octa-cis-undecaprenyl diphosphate + H(+)</text>
        <dbReference type="Rhea" id="RHEA:23708"/>
        <dbReference type="Rhea" id="RHEA-COMP:9602"/>
        <dbReference type="Rhea" id="RHEA-COMP:9603"/>
        <dbReference type="ChEBI" id="CHEBI:15378"/>
        <dbReference type="ChEBI" id="CHEBI:58405"/>
        <dbReference type="ChEBI" id="CHEBI:60033"/>
        <dbReference type="ChEBI" id="CHEBI:78435"/>
        <dbReference type="EC" id="2.4.99.28"/>
    </reaction>
</comment>
<gene>
    <name evidence="20" type="ORF">ADA01nite_27660</name>
</gene>
<proteinExistence type="inferred from homology"/>
<dbReference type="EMBL" id="BJXX01000125">
    <property type="protein sequence ID" value="GEN35306.1"/>
    <property type="molecule type" value="Genomic_DNA"/>
</dbReference>
<evidence type="ECO:0000256" key="1">
    <source>
        <dbReference type="ARBA" id="ARBA00004236"/>
    </source>
</evidence>
<dbReference type="Pfam" id="PF00912">
    <property type="entry name" value="Transgly"/>
    <property type="match status" value="1"/>
</dbReference>
<sequence>MEIKQEDQLIRWLRIAGKTVRWLLIALLILAALLSLFILYLRSQPLPKTDINETTTIYGADNTVIATLYKGENRVFLPLAQIPKYMQQASVAIEDRKFYEHAGFDIKRIAGAALTDLRHMSKREGASTITMQLARNLYLNHDKTWTRKYKEAMLAIQLELNYTKPELLELYLNQIYYGHAAYGIQAAAKTYFGKNASELTLAEASMLAGIPKGPRFFSPFLNMKAAKDRQRIVLNAMVSEHYITRQQANEAFAEPLKLASPDDMKGKTIAPYFRDYVVKVAKEKYGIDEDTIEHGGLSIYTTLDPVMQQKAEAAVQKYLPKDRQLQAALIAIEPQTGYIRAMIGGRDYKESQFNRVLARRQPGSSLKPALYLAALENGFTPLTKIKSEPTVFTFGNNETYIPKNYGDQYLYDYITMGQAIARSDNIYAVQTHLTIGPDKMLNMAKRLGINSPLQPLPSLALGSNPVMPLEMARMFATIANQGQKAEPLAIVRILDREGNPLVETKPEIQQVVSRENAFLLTHMMEKVFEPGGTGQRVHSQLHRPVAGKTGTTDYDAWLGGFTPQLAAAVWVGYDDNRKIDSFADARQAAPIWADFIEQALAGKPAAVFPVPPGVVPMYVDTASDKLASQDSKQQELMYFIPGTEPKEYYEAPKAKPEPKEEIKQEESFWDKLKFWN</sequence>
<dbReference type="SUPFAM" id="SSF53955">
    <property type="entry name" value="Lysozyme-like"/>
    <property type="match status" value="1"/>
</dbReference>
<protein>
    <submittedName>
        <fullName evidence="20">Penicillin-binding protein</fullName>
    </submittedName>
</protein>
<evidence type="ECO:0000256" key="5">
    <source>
        <dbReference type="ARBA" id="ARBA00022645"/>
    </source>
</evidence>
<evidence type="ECO:0000256" key="2">
    <source>
        <dbReference type="ARBA" id="ARBA00007090"/>
    </source>
</evidence>
<evidence type="ECO:0000256" key="12">
    <source>
        <dbReference type="ARBA" id="ARBA00023136"/>
    </source>
</evidence>
<dbReference type="Gene3D" id="1.10.3810.10">
    <property type="entry name" value="Biosynthetic peptidoglycan transglycosylase-like"/>
    <property type="match status" value="1"/>
</dbReference>
<dbReference type="GO" id="GO:0008360">
    <property type="term" value="P:regulation of cell shape"/>
    <property type="evidence" value="ECO:0007669"/>
    <property type="project" value="UniProtKB-KW"/>
</dbReference>
<dbReference type="InterPro" id="IPR023346">
    <property type="entry name" value="Lysozyme-like_dom_sf"/>
</dbReference>
<dbReference type="PANTHER" id="PTHR32282:SF11">
    <property type="entry name" value="PENICILLIN-BINDING PROTEIN 1B"/>
    <property type="match status" value="1"/>
</dbReference>
<dbReference type="NCBIfam" id="TIGR02074">
    <property type="entry name" value="PBP_1a_fam"/>
    <property type="match status" value="1"/>
</dbReference>
<dbReference type="Proteomes" id="UP000321157">
    <property type="component" value="Unassembled WGS sequence"/>
</dbReference>
<evidence type="ECO:0000256" key="3">
    <source>
        <dbReference type="ARBA" id="ARBA00007739"/>
    </source>
</evidence>
<dbReference type="FunFam" id="1.10.3810.10:FF:000001">
    <property type="entry name" value="Penicillin-binding protein 1A"/>
    <property type="match status" value="1"/>
</dbReference>
<evidence type="ECO:0000256" key="14">
    <source>
        <dbReference type="ARBA" id="ARBA00023316"/>
    </source>
</evidence>
<dbReference type="Pfam" id="PF00905">
    <property type="entry name" value="Transpeptidase"/>
    <property type="match status" value="1"/>
</dbReference>
<comment type="similarity">
    <text evidence="2">In the C-terminal section; belongs to the transpeptidase family.</text>
</comment>